<name>A0AAP6EKP0_9ACTN</name>
<gene>
    <name evidence="1" type="ORF">PV399_43180</name>
</gene>
<dbReference type="Proteomes" id="UP001282288">
    <property type="component" value="Unassembled WGS sequence"/>
</dbReference>
<dbReference type="EMBL" id="JARAWC010000059">
    <property type="protein sequence ID" value="MDX2966467.1"/>
    <property type="molecule type" value="Genomic_DNA"/>
</dbReference>
<dbReference type="AlphaFoldDB" id="A0AAP6EKP0"/>
<evidence type="ECO:0000313" key="2">
    <source>
        <dbReference type="Proteomes" id="UP001282288"/>
    </source>
</evidence>
<organism evidence="1 2">
    <name type="scientific">Streptomyces acidiscabies</name>
    <dbReference type="NCBI Taxonomy" id="42234"/>
    <lineage>
        <taxon>Bacteria</taxon>
        <taxon>Bacillati</taxon>
        <taxon>Actinomycetota</taxon>
        <taxon>Actinomycetes</taxon>
        <taxon>Kitasatosporales</taxon>
        <taxon>Streptomycetaceae</taxon>
        <taxon>Streptomyces</taxon>
    </lineage>
</organism>
<accession>A0AAP6EKP0</accession>
<proteinExistence type="predicted"/>
<dbReference type="RefSeq" id="WP_010361101.1">
    <property type="nucleotide sequence ID" value="NZ_JAGJBY010000003.1"/>
</dbReference>
<sequence length="78" mass="7954">MSALPTPADMSHAMLIAVLMHNGGSLDLPATAFETDALGDGHGAHHAVQLAPLDDGSVRLSVVARPSGDDAGIEVRDL</sequence>
<dbReference type="GeneID" id="69813924"/>
<reference evidence="1" key="1">
    <citation type="journal article" date="2023" name="Microb. Genom.">
        <title>Mesoterricola silvestris gen. nov., sp. nov., Mesoterricola sediminis sp. nov., Geothrix oryzae sp. nov., Geothrix edaphica sp. nov., Geothrix rubra sp. nov., and Geothrix limicola sp. nov., six novel members of Acidobacteriota isolated from soils.</title>
        <authorList>
            <person name="Weisberg A.J."/>
            <person name="Pearce E."/>
            <person name="Kramer C.G."/>
            <person name="Chang J.H."/>
            <person name="Clarke C.R."/>
        </authorList>
    </citation>
    <scope>NUCLEOTIDE SEQUENCE</scope>
    <source>
        <strain evidence="1">NRRL_B-16521</strain>
    </source>
</reference>
<evidence type="ECO:0000313" key="1">
    <source>
        <dbReference type="EMBL" id="MDX2966467.1"/>
    </source>
</evidence>
<comment type="caution">
    <text evidence="1">The sequence shown here is derived from an EMBL/GenBank/DDBJ whole genome shotgun (WGS) entry which is preliminary data.</text>
</comment>
<protein>
    <submittedName>
        <fullName evidence="1">PRL2-19</fullName>
    </submittedName>
</protein>